<name>A0A1P8UKH7_9GAMM</name>
<dbReference type="STRING" id="1765967.BW247_15450"/>
<dbReference type="PANTHER" id="PTHR28055">
    <property type="entry name" value="ALTERED INHERITANCE OF MITOCHONDRIA PROTEIN 41, MITOCHONDRIAL"/>
    <property type="match status" value="1"/>
</dbReference>
<dbReference type="InterPro" id="IPR003789">
    <property type="entry name" value="Asn/Gln_tRNA_amidoTrase-B-like"/>
</dbReference>
<dbReference type="RefSeq" id="WP_076837971.1">
    <property type="nucleotide sequence ID" value="NZ_CP019434.1"/>
</dbReference>
<dbReference type="Gene3D" id="1.10.1510.10">
    <property type="entry name" value="Uncharacterised protein YqeY/AIM41 PF09424, N-terminal domain"/>
    <property type="match status" value="1"/>
</dbReference>
<dbReference type="InterPro" id="IPR023168">
    <property type="entry name" value="GatB_Yqey_C_2"/>
</dbReference>
<dbReference type="InterPro" id="IPR042184">
    <property type="entry name" value="YqeY/Aim41_N"/>
</dbReference>
<dbReference type="PANTHER" id="PTHR28055:SF1">
    <property type="entry name" value="ALTERED INHERITANCE OF MITOCHONDRIA PROTEIN 41, MITOCHONDRIAL"/>
    <property type="match status" value="1"/>
</dbReference>
<reference evidence="1 2" key="1">
    <citation type="submission" date="2017-01" db="EMBL/GenBank/DDBJ databases">
        <title>Draft sequence of Acidihalobacter ferrooxidans strain DSM 14175 (strain V8).</title>
        <authorList>
            <person name="Khaleque H.N."/>
            <person name="Ramsay J.P."/>
            <person name="Murphy R.J.T."/>
            <person name="Kaksonen A.H."/>
            <person name="Boxall N.J."/>
            <person name="Watkin E.L.J."/>
        </authorList>
    </citation>
    <scope>NUCLEOTIDE SEQUENCE [LARGE SCALE GENOMIC DNA]</scope>
    <source>
        <strain evidence="1 2">V8</strain>
    </source>
</reference>
<dbReference type="AlphaFoldDB" id="A0A1P8UKH7"/>
<dbReference type="Gene3D" id="1.10.10.410">
    <property type="match status" value="1"/>
</dbReference>
<accession>A0A1P8UKH7</accession>
<dbReference type="KEGG" id="afy:BW247_15450"/>
<keyword evidence="2" id="KW-1185">Reference proteome</keyword>
<dbReference type="OrthoDB" id="9788127at2"/>
<dbReference type="InterPro" id="IPR019004">
    <property type="entry name" value="YqeY/Aim41"/>
</dbReference>
<protein>
    <submittedName>
        <fullName evidence="1">Glutamyl-tRNA amidotransferase</fullName>
    </submittedName>
</protein>
<gene>
    <name evidence="1" type="ORF">BW247_15450</name>
</gene>
<evidence type="ECO:0000313" key="1">
    <source>
        <dbReference type="EMBL" id="APZ44315.1"/>
    </source>
</evidence>
<dbReference type="SUPFAM" id="SSF89095">
    <property type="entry name" value="GatB/YqeY motif"/>
    <property type="match status" value="1"/>
</dbReference>
<dbReference type="Pfam" id="PF09424">
    <property type="entry name" value="YqeY"/>
    <property type="match status" value="1"/>
</dbReference>
<dbReference type="GO" id="GO:0016740">
    <property type="term" value="F:transferase activity"/>
    <property type="evidence" value="ECO:0007669"/>
    <property type="project" value="UniProtKB-KW"/>
</dbReference>
<sequence length="152" mass="16620">MTDASAVKTRIAEDVKAAMRAGERARLTTLRGIMAAFKQIEVDTRETLDDAAIIAILDKLAKQRRESIEQFAKAGRDDLVANETDELQIIQEYLPPPLDDAEINTLIEHAIGETGAVGMKDMGKVMSKLRPELQGRADMGAVSARIKARLSS</sequence>
<proteinExistence type="predicted"/>
<dbReference type="Proteomes" id="UP000243807">
    <property type="component" value="Chromosome"/>
</dbReference>
<organism evidence="1 2">
    <name type="scientific">Acidihalobacter ferrooxydans</name>
    <dbReference type="NCBI Taxonomy" id="1765967"/>
    <lineage>
        <taxon>Bacteria</taxon>
        <taxon>Pseudomonadati</taxon>
        <taxon>Pseudomonadota</taxon>
        <taxon>Gammaproteobacteria</taxon>
        <taxon>Chromatiales</taxon>
        <taxon>Ectothiorhodospiraceae</taxon>
        <taxon>Acidihalobacter</taxon>
    </lineage>
</organism>
<keyword evidence="1" id="KW-0808">Transferase</keyword>
<evidence type="ECO:0000313" key="2">
    <source>
        <dbReference type="Proteomes" id="UP000243807"/>
    </source>
</evidence>
<dbReference type="GO" id="GO:0016884">
    <property type="term" value="F:carbon-nitrogen ligase activity, with glutamine as amido-N-donor"/>
    <property type="evidence" value="ECO:0007669"/>
    <property type="project" value="InterPro"/>
</dbReference>
<dbReference type="EMBL" id="CP019434">
    <property type="protein sequence ID" value="APZ44315.1"/>
    <property type="molecule type" value="Genomic_DNA"/>
</dbReference>